<evidence type="ECO:0000259" key="3">
    <source>
        <dbReference type="PROSITE" id="PS50222"/>
    </source>
</evidence>
<keyword evidence="5" id="KW-1185">Reference proteome</keyword>
<name>A0A1R2BZM5_9CILI</name>
<dbReference type="PROSITE" id="PS00018">
    <property type="entry name" value="EF_HAND_1"/>
    <property type="match status" value="1"/>
</dbReference>
<dbReference type="PROSITE" id="PS50222">
    <property type="entry name" value="EF_HAND_2"/>
    <property type="match status" value="1"/>
</dbReference>
<comment type="caution">
    <text evidence="4">The sequence shown here is derived from an EMBL/GenBank/DDBJ whole genome shotgun (WGS) entry which is preliminary data.</text>
</comment>
<dbReference type="InterPro" id="IPR018247">
    <property type="entry name" value="EF_Hand_1_Ca_BS"/>
</dbReference>
<accession>A0A1R2BZM5</accession>
<feature type="domain" description="EF-hand" evidence="3">
    <location>
        <begin position="177"/>
        <end position="212"/>
    </location>
</feature>
<evidence type="ECO:0000256" key="2">
    <source>
        <dbReference type="SAM" id="MobiDB-lite"/>
    </source>
</evidence>
<feature type="region of interest" description="Disordered" evidence="2">
    <location>
        <begin position="21"/>
        <end position="43"/>
    </location>
</feature>
<dbReference type="InterPro" id="IPR011992">
    <property type="entry name" value="EF-hand-dom_pair"/>
</dbReference>
<organism evidence="4 5">
    <name type="scientific">Stentor coeruleus</name>
    <dbReference type="NCBI Taxonomy" id="5963"/>
    <lineage>
        <taxon>Eukaryota</taxon>
        <taxon>Sar</taxon>
        <taxon>Alveolata</taxon>
        <taxon>Ciliophora</taxon>
        <taxon>Postciliodesmatophora</taxon>
        <taxon>Heterotrichea</taxon>
        <taxon>Heterotrichida</taxon>
        <taxon>Stentoridae</taxon>
        <taxon>Stentor</taxon>
    </lineage>
</organism>
<dbReference type="Proteomes" id="UP000187209">
    <property type="component" value="Unassembled WGS sequence"/>
</dbReference>
<protein>
    <recommendedName>
        <fullName evidence="3">EF-hand domain-containing protein</fullName>
    </recommendedName>
</protein>
<sequence>MSKLDSLNKLLMTSTSLPISKPDLQSSYGKSKKQRPANSSVPVASKVLKNEHNDLFGVKPRLPNLELTKKQHKLKLNTSHEMIRAMVSLEDEQDALRDKSNFAKSFKRMSAGMKLLEGSNQDKLLGIVAENIGLYDEKNLKEVTPAIKRPEVKWSNNSTSMWMKKHGFEGNYNGSNSFIKFLKNFFIALDENATGVISSSEFIVPLLSLGLSNDATYIEKALMSTFDCEDIRTIVMDKEAFVNFFKGDKKTDTILYSLDICCKTMLKEEEEKRVAQHVISKRSSMFYSQNTMMTERQIEKPYPTIEEFIRLVRKWWLDISHDSASINISRVADFLAEKGMAGNVHEGRAIAKNVESSSYFTYNSFEKIFLKPILKAALFNVAVVLTKGDFEEFSMKLKLAIVQRKLMMATTKYRHDSNAKQGRVTLQALDTYKKRVGIDTAKSNNAKMSKEAAEDLNEEKITQMLYKLKNNAKNFIDECGDIKQNIKNPWDIKSNLNESAEDYSPTPKFKEEKYLNTLFEPFSISLGSGPYDRRVKLFRENFLYKKFHNMVQMYPETKKTKTKFSL</sequence>
<dbReference type="InterPro" id="IPR002048">
    <property type="entry name" value="EF_hand_dom"/>
</dbReference>
<evidence type="ECO:0000313" key="4">
    <source>
        <dbReference type="EMBL" id="OMJ82242.1"/>
    </source>
</evidence>
<dbReference type="EMBL" id="MPUH01000347">
    <property type="protein sequence ID" value="OMJ82242.1"/>
    <property type="molecule type" value="Genomic_DNA"/>
</dbReference>
<dbReference type="GO" id="GO:0005509">
    <property type="term" value="F:calcium ion binding"/>
    <property type="evidence" value="ECO:0007669"/>
    <property type="project" value="InterPro"/>
</dbReference>
<gene>
    <name evidence="4" type="ORF">SteCoe_17082</name>
</gene>
<dbReference type="OrthoDB" id="321968at2759"/>
<reference evidence="4 5" key="1">
    <citation type="submission" date="2016-11" db="EMBL/GenBank/DDBJ databases">
        <title>The macronuclear genome of Stentor coeruleus: a giant cell with tiny introns.</title>
        <authorList>
            <person name="Slabodnick M."/>
            <person name="Ruby J.G."/>
            <person name="Reiff S.B."/>
            <person name="Swart E.C."/>
            <person name="Gosai S."/>
            <person name="Prabakaran S."/>
            <person name="Witkowska E."/>
            <person name="Larue G.E."/>
            <person name="Fisher S."/>
            <person name="Freeman R.M."/>
            <person name="Gunawardena J."/>
            <person name="Chu W."/>
            <person name="Stover N.A."/>
            <person name="Gregory B.D."/>
            <person name="Nowacki M."/>
            <person name="Derisi J."/>
            <person name="Roy S.W."/>
            <person name="Marshall W.F."/>
            <person name="Sood P."/>
        </authorList>
    </citation>
    <scope>NUCLEOTIDE SEQUENCE [LARGE SCALE GENOMIC DNA]</scope>
    <source>
        <strain evidence="4">WM001</strain>
    </source>
</reference>
<keyword evidence="1" id="KW-0106">Calcium</keyword>
<proteinExistence type="predicted"/>
<evidence type="ECO:0000256" key="1">
    <source>
        <dbReference type="ARBA" id="ARBA00022837"/>
    </source>
</evidence>
<dbReference type="AlphaFoldDB" id="A0A1R2BZM5"/>
<evidence type="ECO:0000313" key="5">
    <source>
        <dbReference type="Proteomes" id="UP000187209"/>
    </source>
</evidence>
<dbReference type="SUPFAM" id="SSF47473">
    <property type="entry name" value="EF-hand"/>
    <property type="match status" value="1"/>
</dbReference>